<dbReference type="GO" id="GO:0005737">
    <property type="term" value="C:cytoplasm"/>
    <property type="evidence" value="ECO:0007669"/>
    <property type="project" value="UniProtKB-SubCell"/>
</dbReference>
<dbReference type="PANTHER" id="PTHR31250">
    <property type="entry name" value="IQ DOMAIN-CONTAINING PROTEIN IQM3"/>
    <property type="match status" value="1"/>
</dbReference>
<evidence type="ECO:0000256" key="3">
    <source>
        <dbReference type="ARBA" id="ARBA00022490"/>
    </source>
</evidence>
<feature type="region of interest" description="Disordered" evidence="5">
    <location>
        <begin position="416"/>
        <end position="435"/>
    </location>
</feature>
<dbReference type="InterPro" id="IPR044159">
    <property type="entry name" value="IQM"/>
</dbReference>
<dbReference type="GO" id="GO:0005634">
    <property type="term" value="C:nucleus"/>
    <property type="evidence" value="ECO:0007669"/>
    <property type="project" value="UniProtKB-SubCell"/>
</dbReference>
<dbReference type="Proteomes" id="UP000288805">
    <property type="component" value="Unassembled WGS sequence"/>
</dbReference>
<gene>
    <name evidence="6" type="primary">IQM2_1</name>
    <name evidence="6" type="ORF">CK203_076150</name>
</gene>
<organism evidence="6 7">
    <name type="scientific">Vitis vinifera</name>
    <name type="common">Grape</name>
    <dbReference type="NCBI Taxonomy" id="29760"/>
    <lineage>
        <taxon>Eukaryota</taxon>
        <taxon>Viridiplantae</taxon>
        <taxon>Streptophyta</taxon>
        <taxon>Embryophyta</taxon>
        <taxon>Tracheophyta</taxon>
        <taxon>Spermatophyta</taxon>
        <taxon>Magnoliopsida</taxon>
        <taxon>eudicotyledons</taxon>
        <taxon>Gunneridae</taxon>
        <taxon>Pentapetalae</taxon>
        <taxon>rosids</taxon>
        <taxon>Vitales</taxon>
        <taxon>Vitaceae</taxon>
        <taxon>Viteae</taxon>
        <taxon>Vitis</taxon>
    </lineage>
</organism>
<evidence type="ECO:0000256" key="2">
    <source>
        <dbReference type="ARBA" id="ARBA00004496"/>
    </source>
</evidence>
<accession>A0A438ELX5</accession>
<proteinExistence type="predicted"/>
<evidence type="ECO:0000256" key="5">
    <source>
        <dbReference type="SAM" id="MobiDB-lite"/>
    </source>
</evidence>
<feature type="region of interest" description="Disordered" evidence="5">
    <location>
        <begin position="453"/>
        <end position="486"/>
    </location>
</feature>
<sequence length="804" mass="90818">MGISFSCPFSESNDLETGLESVVVKSISFGDNEVKTAKRSVSFNGRNSEPTIMRSLGSGKMILEGSVSFERRELETKVLIKAPSLDKEKSMITRSASTEQNQVDNYSSRSDITTEMIPRSPLSDSSHPKHEAALKLQKVYKSFRTRRKLADCAVLIVQNWWQLLDFAELKHSSISFFEIEKHESAISRWSRARTRAAKVGKGLSKSDRAQKLALQHWLEAIDPRHRYGHNLHFYYVQWLHCQSREPFFYWLDIGEGREVNIEKCPRSKLQQQCIKYLGPMERKTYEVVVEGGKLFYKQTGELLDTTGESKDAKWIFVLSTSKTLYVGKKKKGTFQHSSFLAGGATSAAGRLVVENGILKAVWPHSGHYRPTEENFQDFVSFLKENNVDLTDVKMSPADGEDEELVKQSSVCLRSLSSEEDLTDKAKGTEENLNQEKIGLAEAEPAAVSEMPKSWRSSSLGCGNDSAESPLGGYESEEEETTVEQDYMPPKRSLVEEEEEHDIKATPKESILRRINSQKGMELYQLGRQLSCKWTTGAGPRISCVRDHPSKLQVRALEHVNLSPRSAGHCRSEFSPRSSIELNPPKVSTPISYSSGTPPPASSPVFEKGVLPHRSIHHSKTPFSPLSRGSGRSTIFPCLLLILKAEVTTFKIIFKKFSTKTLSSVYPNPRHMINRSTDKISETKLQGMADKMQHIVVKYRQYNNQNPSFNVLQNGVSDQALAVISHISHQKMLMKIEYPNNDYKEIDILKSSISMTRDFELGFNIINTYDKHERHALQMEWAHGTLKERTGIIEYGRKACCVPTN</sequence>
<keyword evidence="4" id="KW-0539">Nucleus</keyword>
<dbReference type="AlphaFoldDB" id="A0A438ELX5"/>
<comment type="subcellular location">
    <subcellularLocation>
        <location evidence="2">Cytoplasm</location>
    </subcellularLocation>
    <subcellularLocation>
        <location evidence="1">Nucleus</location>
    </subcellularLocation>
</comment>
<dbReference type="PANTHER" id="PTHR31250:SF14">
    <property type="entry name" value="IQ DOMAIN-CONTAINING PROTEIN IQM2"/>
    <property type="match status" value="1"/>
</dbReference>
<name>A0A438ELX5_VITVI</name>
<keyword evidence="3" id="KW-0963">Cytoplasm</keyword>
<evidence type="ECO:0000313" key="7">
    <source>
        <dbReference type="Proteomes" id="UP000288805"/>
    </source>
</evidence>
<comment type="caution">
    <text evidence="6">The sequence shown here is derived from an EMBL/GenBank/DDBJ whole genome shotgun (WGS) entry which is preliminary data.</text>
</comment>
<dbReference type="EMBL" id="QGNW01001243">
    <property type="protein sequence ID" value="RVW48736.1"/>
    <property type="molecule type" value="Genomic_DNA"/>
</dbReference>
<evidence type="ECO:0000313" key="6">
    <source>
        <dbReference type="EMBL" id="RVW48736.1"/>
    </source>
</evidence>
<reference evidence="6 7" key="1">
    <citation type="journal article" date="2018" name="PLoS Genet.">
        <title>Population sequencing reveals clonal diversity and ancestral inbreeding in the grapevine cultivar Chardonnay.</title>
        <authorList>
            <person name="Roach M.J."/>
            <person name="Johnson D.L."/>
            <person name="Bohlmann J."/>
            <person name="van Vuuren H.J."/>
            <person name="Jones S.J."/>
            <person name="Pretorius I.S."/>
            <person name="Schmidt S.A."/>
            <person name="Borneman A.R."/>
        </authorList>
    </citation>
    <scope>NUCLEOTIDE SEQUENCE [LARGE SCALE GENOMIC DNA]</scope>
    <source>
        <strain evidence="7">cv. Chardonnay</strain>
        <tissue evidence="6">Leaf</tissue>
    </source>
</reference>
<protein>
    <submittedName>
        <fullName evidence="6">IQ domain-containing protein IQM2</fullName>
    </submittedName>
</protein>
<evidence type="ECO:0000256" key="4">
    <source>
        <dbReference type="ARBA" id="ARBA00023242"/>
    </source>
</evidence>
<evidence type="ECO:0000256" key="1">
    <source>
        <dbReference type="ARBA" id="ARBA00004123"/>
    </source>
</evidence>